<dbReference type="Gene3D" id="3.90.1200.10">
    <property type="match status" value="1"/>
</dbReference>
<comment type="caution">
    <text evidence="2">The sequence shown here is derived from an EMBL/GenBank/DDBJ whole genome shotgun (WGS) entry which is preliminary data.</text>
</comment>
<dbReference type="SUPFAM" id="SSF56112">
    <property type="entry name" value="Protein kinase-like (PK-like)"/>
    <property type="match status" value="1"/>
</dbReference>
<dbReference type="Pfam" id="PF01636">
    <property type="entry name" value="APH"/>
    <property type="match status" value="1"/>
</dbReference>
<evidence type="ECO:0000313" key="3">
    <source>
        <dbReference type="EMBL" id="PWI73812.1"/>
    </source>
</evidence>
<protein>
    <submittedName>
        <fullName evidence="2">Dihydropyrimidine dehydrogenase</fullName>
    </submittedName>
</protein>
<dbReference type="AlphaFoldDB" id="A0A179GPU6"/>
<proteinExistence type="predicted"/>
<reference evidence="3 5" key="2">
    <citation type="journal article" date="2016" name="Front. Microbiol.">
        <title>Genome and transcriptome sequences reveal the specific parasitism of the nematophagous Purpureocillium lilacinum 36-1.</title>
        <authorList>
            <person name="Xie J."/>
            <person name="Li S."/>
            <person name="Mo C."/>
            <person name="Xiao X."/>
            <person name="Peng D."/>
            <person name="Wang G."/>
            <person name="Xiao Y."/>
        </authorList>
    </citation>
    <scope>NUCLEOTIDE SEQUENCE [LARGE SCALE GENOMIC DNA]</scope>
    <source>
        <strain evidence="3 5">36-1</strain>
    </source>
</reference>
<reference evidence="2 4" key="3">
    <citation type="submission" date="2016-01" db="EMBL/GenBank/DDBJ databases">
        <title>Biosynthesis of antibiotic leucinostatins and their inhibition on Phytophthora in bio-control Purpureocillium lilacinum.</title>
        <authorList>
            <person name="Wang G."/>
            <person name="Liu Z."/>
            <person name="Lin R."/>
            <person name="Li E."/>
            <person name="Mao Z."/>
            <person name="Ling J."/>
            <person name="Yin W."/>
            <person name="Xie B."/>
        </authorList>
    </citation>
    <scope>NUCLEOTIDE SEQUENCE [LARGE SCALE GENOMIC DNA]</scope>
    <source>
        <strain evidence="2">PLBJ-1</strain>
    </source>
</reference>
<dbReference type="Proteomes" id="UP000078240">
    <property type="component" value="Unassembled WGS sequence"/>
</dbReference>
<gene>
    <name evidence="3" type="ORF">PCL_09088</name>
    <name evidence="2" type="ORF">VFPBJ_05541</name>
</gene>
<accession>A0A179GPU6</accession>
<organism evidence="2 4">
    <name type="scientific">Purpureocillium lilacinum</name>
    <name type="common">Paecilomyces lilacinus</name>
    <dbReference type="NCBI Taxonomy" id="33203"/>
    <lineage>
        <taxon>Eukaryota</taxon>
        <taxon>Fungi</taxon>
        <taxon>Dikarya</taxon>
        <taxon>Ascomycota</taxon>
        <taxon>Pezizomycotina</taxon>
        <taxon>Sordariomycetes</taxon>
        <taxon>Hypocreomycetidae</taxon>
        <taxon>Hypocreales</taxon>
        <taxon>Ophiocordycipitaceae</taxon>
        <taxon>Purpureocillium</taxon>
    </lineage>
</organism>
<evidence type="ECO:0000259" key="1">
    <source>
        <dbReference type="Pfam" id="PF01636"/>
    </source>
</evidence>
<evidence type="ECO:0000313" key="5">
    <source>
        <dbReference type="Proteomes" id="UP000245956"/>
    </source>
</evidence>
<dbReference type="InterPro" id="IPR002575">
    <property type="entry name" value="Aminoglycoside_PTrfase"/>
</dbReference>
<dbReference type="EMBL" id="LSBH01000004">
    <property type="protein sequence ID" value="OAQ79956.1"/>
    <property type="molecule type" value="Genomic_DNA"/>
</dbReference>
<dbReference type="EMBL" id="LCWV01000004">
    <property type="protein sequence ID" value="PWI73812.1"/>
    <property type="molecule type" value="Genomic_DNA"/>
</dbReference>
<name>A0A179GPU6_PURLI</name>
<dbReference type="Proteomes" id="UP000245956">
    <property type="component" value="Unassembled WGS sequence"/>
</dbReference>
<dbReference type="InterPro" id="IPR011009">
    <property type="entry name" value="Kinase-like_dom_sf"/>
</dbReference>
<feature type="domain" description="Aminoglycoside phosphotransferase" evidence="1">
    <location>
        <begin position="15"/>
        <end position="242"/>
    </location>
</feature>
<evidence type="ECO:0000313" key="2">
    <source>
        <dbReference type="EMBL" id="OAQ79956.1"/>
    </source>
</evidence>
<reference evidence="3" key="1">
    <citation type="submission" date="2015-05" db="EMBL/GenBank/DDBJ databases">
        <authorList>
            <person name="Wang D.B."/>
            <person name="Wang M."/>
        </authorList>
    </citation>
    <scope>NUCLEOTIDE SEQUENCE</scope>
    <source>
        <strain evidence="3">36-1</strain>
    </source>
</reference>
<evidence type="ECO:0000313" key="4">
    <source>
        <dbReference type="Proteomes" id="UP000078240"/>
    </source>
</evidence>
<sequence length="308" mass="33927">MDLARPFIAVAGLTDVEPVAQGLEFHVFKAQSAAYGQVALRVPQHRIFQNVNDPSNDAKELIEQELKIYELLRHGPVPVPRPIALLEADDYPAMLSEYVDDDGSEAPPEELGRLAALIHATKLPTDWGVKLVAMDGTDALSAVVERMVRRFEQLAREEPGAKDWIPTGSDLEPIADSLMSLPTCLLHMDLRDVNLRVRHGKAVAVLDWTNALIGPAAIDYFRIMELGQPGAAFVEAYSRRAAVPTVTPRQETFLRLDAALMLALVFISEAPDPERREPSVRRVEELVAQLQALKGDDGPPDSSSSMLR</sequence>